<dbReference type="InterPro" id="IPR052895">
    <property type="entry name" value="HetReg/Transcr_Mod"/>
</dbReference>
<name>A0A086TGE1_HAPC1</name>
<dbReference type="STRING" id="857340.A0A086TGE1"/>
<gene>
    <name evidence="2" type="ORF">ACRE_005490</name>
</gene>
<dbReference type="AlphaFoldDB" id="A0A086TGE1"/>
<proteinExistence type="predicted"/>
<protein>
    <submittedName>
        <fullName evidence="2">Heterokaryon incompatibility protein 6, OR allele-like protein</fullName>
    </submittedName>
</protein>
<dbReference type="Pfam" id="PF06985">
    <property type="entry name" value="HET"/>
    <property type="match status" value="1"/>
</dbReference>
<accession>A0A086TGE1</accession>
<dbReference type="Proteomes" id="UP000029964">
    <property type="component" value="Unassembled WGS sequence"/>
</dbReference>
<dbReference type="PANTHER" id="PTHR24148:SF64">
    <property type="entry name" value="HETEROKARYON INCOMPATIBILITY DOMAIN-CONTAINING PROTEIN"/>
    <property type="match status" value="1"/>
</dbReference>
<dbReference type="Pfam" id="PF26639">
    <property type="entry name" value="Het-6_barrel"/>
    <property type="match status" value="1"/>
</dbReference>
<keyword evidence="3" id="KW-1185">Reference proteome</keyword>
<comment type="caution">
    <text evidence="2">The sequence shown here is derived from an EMBL/GenBank/DDBJ whole genome shotgun (WGS) entry which is preliminary data.</text>
</comment>
<dbReference type="HOGENOM" id="CLU_004184_7_2_1"/>
<dbReference type="OrthoDB" id="5571888at2759"/>
<sequence>MLLRTQRFMILPLLRKGLFAQLRRPVTTRSRMSDNLPLPEATARDTFQYTPLEGADSIRILTLHPGQNGSPLRGQLSTEDLASAPKYECISYVWGNRRRRAEMSLGSSSSGEDDKEQPILALTQSVHDALSRLRLPDRPRRLWADQVCINQADVAERSRQVSLMNTIYKGAQRILVWLGRDADGVAHDAVRMIKHLSRVFADDDARVEFRRQHSEELLHQSEEPWVPLSKLTKQPWFLPSMLTETKPHDVQFTRLWIAQEIGTATPATLFWGDAEIDWDELSHVTSILNTDFHLLRRRFSIFTPSIRYLHRRFVEPDTPWDEDYNRGNFIYELHRARHMRTKDPRDHVYAFLGHFSITKGGAALAAMRPDYGLSLAAVYTDVAVRALSGATSLILLSAVHNVASADRTQHLRLPLQLPSWVPDWRVLPLHLLGSPETPHRAAGTTKPNLRIDEAAGVLHIVGRRIDTVARHWWTFYGRAFDMRSGGGPGAGRALPLENLWRDVSGLREYNLDVRYVNGTESTFFALVQTLSNACIGMDRSPAYETVPKEEWLANGAAYLVRAKSSTHPQAGEGNGVEGDEDQGSTIISPELRELARKGDAFKWSHQATLVSRYRRFAVTSNGYFLLGPDILEDNDVVVLLHGGRTPFLLRPRPWGDGWTFLGECYVHGLMNGEGMEHGVDEIFSIK</sequence>
<dbReference type="InterPro" id="IPR010730">
    <property type="entry name" value="HET"/>
</dbReference>
<dbReference type="PANTHER" id="PTHR24148">
    <property type="entry name" value="ANKYRIN REPEAT DOMAIN-CONTAINING PROTEIN 39 HOMOLOG-RELATED"/>
    <property type="match status" value="1"/>
</dbReference>
<evidence type="ECO:0000259" key="1">
    <source>
        <dbReference type="Pfam" id="PF06985"/>
    </source>
</evidence>
<organism evidence="2 3">
    <name type="scientific">Hapsidospora chrysogenum (strain ATCC 11550 / CBS 779.69 / DSM 880 / IAM 14645 / JCM 23072 / IMI 49137)</name>
    <name type="common">Acremonium chrysogenum</name>
    <dbReference type="NCBI Taxonomy" id="857340"/>
    <lineage>
        <taxon>Eukaryota</taxon>
        <taxon>Fungi</taxon>
        <taxon>Dikarya</taxon>
        <taxon>Ascomycota</taxon>
        <taxon>Pezizomycotina</taxon>
        <taxon>Sordariomycetes</taxon>
        <taxon>Hypocreomycetidae</taxon>
        <taxon>Hypocreales</taxon>
        <taxon>Bionectriaceae</taxon>
        <taxon>Hapsidospora</taxon>
    </lineage>
</organism>
<reference evidence="3" key="1">
    <citation type="journal article" date="2014" name="Genome Announc.">
        <title>Genome sequence and annotation of Acremonium chrysogenum, producer of the beta-lactam antibiotic cephalosporin C.</title>
        <authorList>
            <person name="Terfehr D."/>
            <person name="Dahlmann T.A."/>
            <person name="Specht T."/>
            <person name="Zadra I."/>
            <person name="Kuernsteiner H."/>
            <person name="Kueck U."/>
        </authorList>
    </citation>
    <scope>NUCLEOTIDE SEQUENCE [LARGE SCALE GENOMIC DNA]</scope>
    <source>
        <strain evidence="3">ATCC 11550 / CBS 779.69 / DSM 880 / IAM 14645 / JCM 23072 / IMI 49137</strain>
    </source>
</reference>
<feature type="domain" description="Heterokaryon incompatibility" evidence="1">
    <location>
        <begin position="87"/>
        <end position="237"/>
    </location>
</feature>
<evidence type="ECO:0000313" key="2">
    <source>
        <dbReference type="EMBL" id="KFH48423.1"/>
    </source>
</evidence>
<dbReference type="EMBL" id="JPKY01000003">
    <property type="protein sequence ID" value="KFH48423.1"/>
    <property type="molecule type" value="Genomic_DNA"/>
</dbReference>
<evidence type="ECO:0000313" key="3">
    <source>
        <dbReference type="Proteomes" id="UP000029964"/>
    </source>
</evidence>